<protein>
    <submittedName>
        <fullName evidence="3">Acetyl xylan esterase (AXE1)</fullName>
    </submittedName>
</protein>
<dbReference type="AlphaFoldDB" id="A0A1M4UAQ3"/>
<name>A0A1M4UAQ3_9FLAO</name>
<evidence type="ECO:0000259" key="2">
    <source>
        <dbReference type="Pfam" id="PF05448"/>
    </source>
</evidence>
<feature type="domain" description="Acetyl xylan esterase" evidence="2">
    <location>
        <begin position="142"/>
        <end position="297"/>
    </location>
</feature>
<dbReference type="OrthoDB" id="742808at2"/>
<organism evidence="3 4">
    <name type="scientific">Arenibacter palladensis</name>
    <dbReference type="NCBI Taxonomy" id="237373"/>
    <lineage>
        <taxon>Bacteria</taxon>
        <taxon>Pseudomonadati</taxon>
        <taxon>Bacteroidota</taxon>
        <taxon>Flavobacteriia</taxon>
        <taxon>Flavobacteriales</taxon>
        <taxon>Flavobacteriaceae</taxon>
        <taxon>Arenibacter</taxon>
    </lineage>
</organism>
<dbReference type="Proteomes" id="UP000184406">
    <property type="component" value="Unassembled WGS sequence"/>
</dbReference>
<evidence type="ECO:0000313" key="3">
    <source>
        <dbReference type="EMBL" id="SHE53805.1"/>
    </source>
</evidence>
<dbReference type="InterPro" id="IPR002471">
    <property type="entry name" value="Pept_S9_AS"/>
</dbReference>
<dbReference type="PROSITE" id="PS00708">
    <property type="entry name" value="PRO_ENDOPEP_SER"/>
    <property type="match status" value="1"/>
</dbReference>
<keyword evidence="1" id="KW-0378">Hydrolase</keyword>
<dbReference type="Pfam" id="PF05448">
    <property type="entry name" value="AXE1"/>
    <property type="match status" value="1"/>
</dbReference>
<dbReference type="EMBL" id="FQUX01000001">
    <property type="protein sequence ID" value="SHE53805.1"/>
    <property type="molecule type" value="Genomic_DNA"/>
</dbReference>
<dbReference type="InterPro" id="IPR008391">
    <property type="entry name" value="AXE1_dom"/>
</dbReference>
<dbReference type="InterPro" id="IPR029058">
    <property type="entry name" value="AB_hydrolase_fold"/>
</dbReference>
<dbReference type="PANTHER" id="PTHR22946">
    <property type="entry name" value="DIENELACTONE HYDROLASE DOMAIN-CONTAINING PROTEIN-RELATED"/>
    <property type="match status" value="1"/>
</dbReference>
<evidence type="ECO:0000256" key="1">
    <source>
        <dbReference type="ARBA" id="ARBA00022801"/>
    </source>
</evidence>
<dbReference type="Gene3D" id="3.40.50.1820">
    <property type="entry name" value="alpha/beta hydrolase"/>
    <property type="match status" value="1"/>
</dbReference>
<dbReference type="GO" id="GO:0006508">
    <property type="term" value="P:proteolysis"/>
    <property type="evidence" value="ECO:0007669"/>
    <property type="project" value="InterPro"/>
</dbReference>
<gene>
    <name evidence="3" type="ORF">SAMN03080594_101553</name>
</gene>
<proteinExistence type="predicted"/>
<sequence length="494" mass="56380">MVLSYGFNTSGLVEISKGLVEKRRPSRNSLIRFDLIKNYAPNLLGHGFQKVLKSIMRYFVYTFLVQYRLPVKRHILGFLLLFLAICNRAEGQSNALYGPLGVKTELAKAGVWNTPSFDFTNDFEAYKQFSNIKGLFFKGLDYNGNQTKVFCWYGVPNGLSKGEKRPAVVLVHGGGGTAFPEWVKEWTDRGYIAIAVALEGQVPGEKMEHTSGEKLWPGHEFSGPRRIGFFEDVVIKKLQDQWFYHAVGDVMLATSLLKSFPEVDAKSIGISGISWGGILTNVITGIDDRYAFAIPVYGCGFLHETPHYSHLLTLLSKEQQQFYLQNWEPSLYIPLQEQPTLFVNGTNDFHFTMNSFTKTYLASKNEKYLYVEHNMKHGHSPGWEPEEIYAFADYVVKKGERFLKPKFKRLKRNNELVYGYNGKVTEAVLYTTSDTADWGRDNYTWQPISMRFSDSKKIISATLPKNAQAYFVNIIDSKGHIYSSPMRMVKKNSY</sequence>
<evidence type="ECO:0000313" key="4">
    <source>
        <dbReference type="Proteomes" id="UP000184406"/>
    </source>
</evidence>
<accession>A0A1M4UAQ3</accession>
<reference evidence="4" key="1">
    <citation type="submission" date="2016-11" db="EMBL/GenBank/DDBJ databases">
        <authorList>
            <person name="Varghese N."/>
            <person name="Submissions S."/>
        </authorList>
    </citation>
    <scope>NUCLEOTIDE SEQUENCE [LARGE SCALE GENOMIC DNA]</scope>
    <source>
        <strain evidence="4">DSM 17539</strain>
    </source>
</reference>
<dbReference type="SUPFAM" id="SSF53474">
    <property type="entry name" value="alpha/beta-Hydrolases"/>
    <property type="match status" value="1"/>
</dbReference>
<dbReference type="GO" id="GO:0004252">
    <property type="term" value="F:serine-type endopeptidase activity"/>
    <property type="evidence" value="ECO:0007669"/>
    <property type="project" value="InterPro"/>
</dbReference>
<keyword evidence="4" id="KW-1185">Reference proteome</keyword>
<dbReference type="InterPro" id="IPR050261">
    <property type="entry name" value="FrsA_esterase"/>
</dbReference>